<dbReference type="AlphaFoldDB" id="A0A553E788"/>
<organism evidence="1 2">
    <name type="scientific">Flavobacterium restrictum</name>
    <dbReference type="NCBI Taxonomy" id="2594428"/>
    <lineage>
        <taxon>Bacteria</taxon>
        <taxon>Pseudomonadati</taxon>
        <taxon>Bacteroidota</taxon>
        <taxon>Flavobacteriia</taxon>
        <taxon>Flavobacteriales</taxon>
        <taxon>Flavobacteriaceae</taxon>
        <taxon>Flavobacterium</taxon>
    </lineage>
</organism>
<proteinExistence type="predicted"/>
<evidence type="ECO:0000313" key="2">
    <source>
        <dbReference type="Proteomes" id="UP000316371"/>
    </source>
</evidence>
<dbReference type="InterPro" id="IPR027371">
    <property type="entry name" value="Mg296-like_C"/>
</dbReference>
<dbReference type="OrthoDB" id="1442321at2"/>
<gene>
    <name evidence="1" type="ORF">FNW21_06215</name>
</gene>
<name>A0A553E788_9FLAO</name>
<evidence type="ECO:0000313" key="1">
    <source>
        <dbReference type="EMBL" id="TRX40890.1"/>
    </source>
</evidence>
<reference evidence="1 2" key="1">
    <citation type="submission" date="2019-07" db="EMBL/GenBank/DDBJ databases">
        <title>Novel species of Flavobacterium.</title>
        <authorList>
            <person name="Liu Q."/>
            <person name="Xin Y.-H."/>
        </authorList>
    </citation>
    <scope>NUCLEOTIDE SEQUENCE [LARGE SCALE GENOMIC DNA]</scope>
    <source>
        <strain evidence="1 2">LB1R34</strain>
    </source>
</reference>
<accession>A0A553E788</accession>
<dbReference type="Proteomes" id="UP000316371">
    <property type="component" value="Unassembled WGS sequence"/>
</dbReference>
<dbReference type="EMBL" id="VJZT01000004">
    <property type="protein sequence ID" value="TRX40890.1"/>
    <property type="molecule type" value="Genomic_DNA"/>
</dbReference>
<protein>
    <submittedName>
        <fullName evidence="1">Uncharacterized protein</fullName>
    </submittedName>
</protein>
<dbReference type="Gene3D" id="1.20.120.510">
    <property type="entry name" value="mg296 homolog like"/>
    <property type="match status" value="1"/>
</dbReference>
<keyword evidence="2" id="KW-1185">Reference proteome</keyword>
<dbReference type="RefSeq" id="WP_144255873.1">
    <property type="nucleotide sequence ID" value="NZ_VJZT01000004.1"/>
</dbReference>
<comment type="caution">
    <text evidence="1">The sequence shown here is derived from an EMBL/GenBank/DDBJ whole genome shotgun (WGS) entry which is preliminary data.</text>
</comment>
<sequence length="153" mass="17680">MSDDKNILGCYVSVTQAYPDADQQTKDLATEQGRLFRTYIWGEKGICDTLKKLNQDDYGKDLKLALFQFYVNPIPMMEQALKEIEAYRKNEKSIGIPIVVNDKNFFSKSEEGRYSFLKQSILQKLDLLVEVVKKKKLDTKMDLLKADLEKLLS</sequence>